<dbReference type="Gene3D" id="2.80.10.50">
    <property type="match status" value="1"/>
</dbReference>
<evidence type="ECO:0000259" key="3">
    <source>
        <dbReference type="Pfam" id="PF05270"/>
    </source>
</evidence>
<sequence>MTQTWLPLVCLIVAIAVGPTHAGLAGPPVHLRAYDWSVYMKLQRTAGNAAVMGVDPTAFRLVRPGLTGASNTVSIAVDGPTRLYLRHYNSRLYLEPKYVPIHSPSTMYEDATFVEHENTFFKFCTAFESVNNRGYYISFDANRDVVLLPYVNQYTYEVKACFFKSKFDVQIYILLFIHILLVNVTTYGSILYVHALRLEFWCVVDLLVLLLYILLLMGSITYRASSQWVSLKTKFCLKMSCFKTHNKVCFI</sequence>
<evidence type="ECO:0000256" key="2">
    <source>
        <dbReference type="SAM" id="SignalP"/>
    </source>
</evidence>
<proteinExistence type="predicted"/>
<dbReference type="Pfam" id="PF05270">
    <property type="entry name" value="AbfB"/>
    <property type="match status" value="1"/>
</dbReference>
<feature type="chain" id="PRO_5042155199" description="Alpha-L-arabinofuranosidase B arabinose-binding domain-containing protein" evidence="2">
    <location>
        <begin position="23"/>
        <end position="251"/>
    </location>
</feature>
<organism evidence="4 5">
    <name type="scientific">Ridgeia piscesae</name>
    <name type="common">Tubeworm</name>
    <dbReference type="NCBI Taxonomy" id="27915"/>
    <lineage>
        <taxon>Eukaryota</taxon>
        <taxon>Metazoa</taxon>
        <taxon>Spiralia</taxon>
        <taxon>Lophotrochozoa</taxon>
        <taxon>Annelida</taxon>
        <taxon>Polychaeta</taxon>
        <taxon>Sedentaria</taxon>
        <taxon>Canalipalpata</taxon>
        <taxon>Sabellida</taxon>
        <taxon>Siboglinidae</taxon>
        <taxon>Ridgeia</taxon>
    </lineage>
</organism>
<gene>
    <name evidence="4" type="ORF">NP493_1279g00001</name>
</gene>
<evidence type="ECO:0000256" key="1">
    <source>
        <dbReference type="SAM" id="Phobius"/>
    </source>
</evidence>
<keyword evidence="5" id="KW-1185">Reference proteome</keyword>
<keyword evidence="2" id="KW-0732">Signal</keyword>
<dbReference type="SUPFAM" id="SSF110221">
    <property type="entry name" value="AbfB domain"/>
    <property type="match status" value="1"/>
</dbReference>
<name>A0AAD9K9Z7_RIDPI</name>
<keyword evidence="1" id="KW-1133">Transmembrane helix</keyword>
<evidence type="ECO:0000313" key="5">
    <source>
        <dbReference type="Proteomes" id="UP001209878"/>
    </source>
</evidence>
<dbReference type="AlphaFoldDB" id="A0AAD9K9Z7"/>
<dbReference type="InterPro" id="IPR007934">
    <property type="entry name" value="AbfB_ABD"/>
</dbReference>
<keyword evidence="1" id="KW-0472">Membrane</keyword>
<protein>
    <recommendedName>
        <fullName evidence="3">Alpha-L-arabinofuranosidase B arabinose-binding domain-containing protein</fullName>
    </recommendedName>
</protein>
<dbReference type="Proteomes" id="UP001209878">
    <property type="component" value="Unassembled WGS sequence"/>
</dbReference>
<dbReference type="InterPro" id="IPR036195">
    <property type="entry name" value="AbfB_ABD_sf"/>
</dbReference>
<dbReference type="GO" id="GO:0046556">
    <property type="term" value="F:alpha-L-arabinofuranosidase activity"/>
    <property type="evidence" value="ECO:0007669"/>
    <property type="project" value="InterPro"/>
</dbReference>
<feature type="domain" description="Alpha-L-arabinofuranosidase B arabinose-binding" evidence="3">
    <location>
        <begin position="62"/>
        <end position="139"/>
    </location>
</feature>
<feature type="signal peptide" evidence="2">
    <location>
        <begin position="1"/>
        <end position="22"/>
    </location>
</feature>
<dbReference type="GO" id="GO:0046373">
    <property type="term" value="P:L-arabinose metabolic process"/>
    <property type="evidence" value="ECO:0007669"/>
    <property type="project" value="InterPro"/>
</dbReference>
<reference evidence="4" key="1">
    <citation type="journal article" date="2023" name="Mol. Biol. Evol.">
        <title>Third-Generation Sequencing Reveals the Adaptive Role of the Epigenome in Three Deep-Sea Polychaetes.</title>
        <authorList>
            <person name="Perez M."/>
            <person name="Aroh O."/>
            <person name="Sun Y."/>
            <person name="Lan Y."/>
            <person name="Juniper S.K."/>
            <person name="Young C.R."/>
            <person name="Angers B."/>
            <person name="Qian P.Y."/>
        </authorList>
    </citation>
    <scope>NUCLEOTIDE SEQUENCE</scope>
    <source>
        <strain evidence="4">R07B-5</strain>
    </source>
</reference>
<feature type="transmembrane region" description="Helical" evidence="1">
    <location>
        <begin position="200"/>
        <end position="222"/>
    </location>
</feature>
<feature type="transmembrane region" description="Helical" evidence="1">
    <location>
        <begin position="171"/>
        <end position="193"/>
    </location>
</feature>
<comment type="caution">
    <text evidence="4">The sequence shown here is derived from an EMBL/GenBank/DDBJ whole genome shotgun (WGS) entry which is preliminary data.</text>
</comment>
<evidence type="ECO:0000313" key="4">
    <source>
        <dbReference type="EMBL" id="KAK2167316.1"/>
    </source>
</evidence>
<keyword evidence="1" id="KW-0812">Transmembrane</keyword>
<accession>A0AAD9K9Z7</accession>
<dbReference type="EMBL" id="JAODUO010001279">
    <property type="protein sequence ID" value="KAK2167316.1"/>
    <property type="molecule type" value="Genomic_DNA"/>
</dbReference>